<dbReference type="GeneID" id="36580508"/>
<feature type="domain" description="C2H2-type" evidence="8">
    <location>
        <begin position="90"/>
        <end position="117"/>
    </location>
</feature>
<evidence type="ECO:0000256" key="1">
    <source>
        <dbReference type="ARBA" id="ARBA00004123"/>
    </source>
</evidence>
<dbReference type="InterPro" id="IPR050888">
    <property type="entry name" value="ZnF_C2H2-type_TF"/>
</dbReference>
<organism evidence="9 10">
    <name type="scientific">Hyaloscypha bicolor E</name>
    <dbReference type="NCBI Taxonomy" id="1095630"/>
    <lineage>
        <taxon>Eukaryota</taxon>
        <taxon>Fungi</taxon>
        <taxon>Dikarya</taxon>
        <taxon>Ascomycota</taxon>
        <taxon>Pezizomycotina</taxon>
        <taxon>Leotiomycetes</taxon>
        <taxon>Helotiales</taxon>
        <taxon>Hyaloscyphaceae</taxon>
        <taxon>Hyaloscypha</taxon>
        <taxon>Hyaloscypha bicolor</taxon>
    </lineage>
</organism>
<comment type="subcellular location">
    <subcellularLocation>
        <location evidence="1">Nucleus</location>
    </subcellularLocation>
</comment>
<reference evidence="9 10" key="1">
    <citation type="submission" date="2016-04" db="EMBL/GenBank/DDBJ databases">
        <title>A degradative enzymes factory behind the ericoid mycorrhizal symbiosis.</title>
        <authorList>
            <consortium name="DOE Joint Genome Institute"/>
            <person name="Martino E."/>
            <person name="Morin E."/>
            <person name="Grelet G."/>
            <person name="Kuo A."/>
            <person name="Kohler A."/>
            <person name="Daghino S."/>
            <person name="Barry K."/>
            <person name="Choi C."/>
            <person name="Cichocki N."/>
            <person name="Clum A."/>
            <person name="Copeland A."/>
            <person name="Hainaut M."/>
            <person name="Haridas S."/>
            <person name="Labutti K."/>
            <person name="Lindquist E."/>
            <person name="Lipzen A."/>
            <person name="Khouja H.-R."/>
            <person name="Murat C."/>
            <person name="Ohm R."/>
            <person name="Olson A."/>
            <person name="Spatafora J."/>
            <person name="Veneault-Fourrey C."/>
            <person name="Henrissat B."/>
            <person name="Grigoriev I."/>
            <person name="Martin F."/>
            <person name="Perotto S."/>
        </authorList>
    </citation>
    <scope>NUCLEOTIDE SEQUENCE [LARGE SCALE GENOMIC DNA]</scope>
    <source>
        <strain evidence="9 10">E</strain>
    </source>
</reference>
<dbReference type="EMBL" id="KZ613790">
    <property type="protein sequence ID" value="PMD60298.1"/>
    <property type="molecule type" value="Genomic_DNA"/>
</dbReference>
<keyword evidence="6" id="KW-0539">Nucleus</keyword>
<proteinExistence type="predicted"/>
<evidence type="ECO:0000313" key="9">
    <source>
        <dbReference type="EMBL" id="PMD60298.1"/>
    </source>
</evidence>
<evidence type="ECO:0000259" key="8">
    <source>
        <dbReference type="PROSITE" id="PS50157"/>
    </source>
</evidence>
<sequence length="162" mass="18209">MVFQDSTSLLQSDWNSMPLSSIPRSDYDFSGLSSTVSTPLGNETLCHKSHQNRKSQISVLPSFKCPHCSAFFTSEQRVGSHIHTSHRHASKCDGCGQRFTIPKDLRRHLQTASSCREGSARPFACKCGETFIRKDHLLRHIRRKTEKSKDGKRHAVQVGPSN</sequence>
<dbReference type="PROSITE" id="PS50157">
    <property type="entry name" value="ZINC_FINGER_C2H2_2"/>
    <property type="match status" value="1"/>
</dbReference>
<evidence type="ECO:0000313" key="10">
    <source>
        <dbReference type="Proteomes" id="UP000235371"/>
    </source>
</evidence>
<gene>
    <name evidence="9" type="ORF">K444DRAFT_390092</name>
</gene>
<dbReference type="RefSeq" id="XP_024737202.1">
    <property type="nucleotide sequence ID" value="XM_024872427.1"/>
</dbReference>
<dbReference type="GO" id="GO:0005634">
    <property type="term" value="C:nucleus"/>
    <property type="evidence" value="ECO:0007669"/>
    <property type="project" value="UniProtKB-SubCell"/>
</dbReference>
<keyword evidence="10" id="KW-1185">Reference proteome</keyword>
<dbReference type="PROSITE" id="PS00028">
    <property type="entry name" value="ZINC_FINGER_C2H2_1"/>
    <property type="match status" value="1"/>
</dbReference>
<dbReference type="InParanoid" id="A0A2J6TBF6"/>
<dbReference type="STRING" id="1095630.A0A2J6TBF6"/>
<evidence type="ECO:0000256" key="6">
    <source>
        <dbReference type="ARBA" id="ARBA00023242"/>
    </source>
</evidence>
<accession>A0A2J6TBF6</accession>
<dbReference type="SUPFAM" id="SSF57667">
    <property type="entry name" value="beta-beta-alpha zinc fingers"/>
    <property type="match status" value="1"/>
</dbReference>
<evidence type="ECO:0000256" key="4">
    <source>
        <dbReference type="ARBA" id="ARBA00022771"/>
    </source>
</evidence>
<dbReference type="GO" id="GO:0008270">
    <property type="term" value="F:zinc ion binding"/>
    <property type="evidence" value="ECO:0007669"/>
    <property type="project" value="UniProtKB-KW"/>
</dbReference>
<evidence type="ECO:0000256" key="5">
    <source>
        <dbReference type="ARBA" id="ARBA00022833"/>
    </source>
</evidence>
<keyword evidence="4 7" id="KW-0863">Zinc-finger</keyword>
<dbReference type="InterPro" id="IPR036236">
    <property type="entry name" value="Znf_C2H2_sf"/>
</dbReference>
<keyword evidence="5" id="KW-0862">Zinc</keyword>
<name>A0A2J6TBF6_9HELO</name>
<dbReference type="Proteomes" id="UP000235371">
    <property type="component" value="Unassembled WGS sequence"/>
</dbReference>
<dbReference type="Gene3D" id="3.30.160.60">
    <property type="entry name" value="Classic Zinc Finger"/>
    <property type="match status" value="2"/>
</dbReference>
<keyword evidence="3" id="KW-0677">Repeat</keyword>
<dbReference type="OrthoDB" id="4748970at2759"/>
<keyword evidence="2" id="KW-0479">Metal-binding</keyword>
<evidence type="ECO:0000256" key="2">
    <source>
        <dbReference type="ARBA" id="ARBA00022723"/>
    </source>
</evidence>
<dbReference type="InterPro" id="IPR013087">
    <property type="entry name" value="Znf_C2H2_type"/>
</dbReference>
<dbReference type="AlphaFoldDB" id="A0A2J6TBF6"/>
<dbReference type="Pfam" id="PF00096">
    <property type="entry name" value="zf-C2H2"/>
    <property type="match status" value="2"/>
</dbReference>
<dbReference type="PANTHER" id="PTHR24406">
    <property type="entry name" value="TRANSCRIPTIONAL REPRESSOR CTCFL-RELATED"/>
    <property type="match status" value="1"/>
</dbReference>
<evidence type="ECO:0000256" key="3">
    <source>
        <dbReference type="ARBA" id="ARBA00022737"/>
    </source>
</evidence>
<evidence type="ECO:0000256" key="7">
    <source>
        <dbReference type="PROSITE-ProRule" id="PRU00042"/>
    </source>
</evidence>
<protein>
    <recommendedName>
        <fullName evidence="8">C2H2-type domain-containing protein</fullName>
    </recommendedName>
</protein>